<dbReference type="PROSITE" id="PS51257">
    <property type="entry name" value="PROKAR_LIPOPROTEIN"/>
    <property type="match status" value="1"/>
</dbReference>
<dbReference type="Proteomes" id="UP001527882">
    <property type="component" value="Unassembled WGS sequence"/>
</dbReference>
<evidence type="ECO:0000256" key="1">
    <source>
        <dbReference type="SAM" id="MobiDB-lite"/>
    </source>
</evidence>
<comment type="caution">
    <text evidence="3">The sequence shown here is derived from an EMBL/GenBank/DDBJ whole genome shotgun (WGS) entry which is preliminary data.</text>
</comment>
<keyword evidence="2" id="KW-0732">Signal</keyword>
<feature type="signal peptide" evidence="2">
    <location>
        <begin position="1"/>
        <end position="24"/>
    </location>
</feature>
<dbReference type="RefSeq" id="WP_269883278.1">
    <property type="nucleotide sequence ID" value="NZ_JAQAGZ010000013.1"/>
</dbReference>
<dbReference type="EMBL" id="JAQAGZ010000013">
    <property type="protein sequence ID" value="MCZ8514758.1"/>
    <property type="molecule type" value="Genomic_DNA"/>
</dbReference>
<feature type="chain" id="PRO_5046782406" evidence="2">
    <location>
        <begin position="25"/>
        <end position="574"/>
    </location>
</feature>
<dbReference type="Gene3D" id="3.40.190.10">
    <property type="entry name" value="Periplasmic binding protein-like II"/>
    <property type="match status" value="2"/>
</dbReference>
<dbReference type="PANTHER" id="PTHR43649">
    <property type="entry name" value="ARABINOSE-BINDING PROTEIN-RELATED"/>
    <property type="match status" value="1"/>
</dbReference>
<sequence>MISKSSLKLFASVFIALTLIIVSACSSNPVSNSSEANQNAEKSASQNADSSNSSGSQNQTGKSINVTFFASPSRNVIDLKTNWFTQYVEKQFNLKINWLITPASDVTTKQPLLLGSGDYPEVFWNGNFSPSDILKYSQQGILIPLNDLIKQYAPNVQKAIDTIPGLKEISMAPDGNIYGLPNYNWCFHCFWSSKFWINTKLLQDNGLQMPTTTEEFEHVLQVFKDKGLIPLTGSVDGWHQDPTVFLMNAFIYNNGTDYLDVSNGQVRFSPAQPEWKEGLQYIHELYAKGLLDQQALTQKQDIVIRDLSQHKAGVVAAGGSNNVIENGDANPEFKYWLSVPPLKGPNGVQYAGFFGNAPNTLTFAITNRATKEQEIALMKLLNFIWTPEGTQILDFGQEGTYWKKSNQNELGLDGKPGLFNTDWNKFYSGNARQNDGWDQMGPIFQSMEWRNGGVAIPPFGPGGAQTLLHLETMRNYAGHQPKQVYPGAVWIPVDQNQQYAMYKTNINKYVQQWSTEFIAGTKSIDKDWASYLKGLEGLGLKQFIEMSQKYMGKPFDTSSFQSDPSVVDYLLKLK</sequence>
<proteinExistence type="predicted"/>
<dbReference type="PANTHER" id="PTHR43649:SF12">
    <property type="entry name" value="DIACETYLCHITOBIOSE BINDING PROTEIN DASA"/>
    <property type="match status" value="1"/>
</dbReference>
<feature type="region of interest" description="Disordered" evidence="1">
    <location>
        <begin position="32"/>
        <end position="60"/>
    </location>
</feature>
<gene>
    <name evidence="3" type="ORF">O9H85_20485</name>
</gene>
<dbReference type="InterPro" id="IPR050490">
    <property type="entry name" value="Bact_solute-bd_prot1"/>
</dbReference>
<accession>A0ABT4QCZ7</accession>
<evidence type="ECO:0000256" key="2">
    <source>
        <dbReference type="SAM" id="SignalP"/>
    </source>
</evidence>
<keyword evidence="4" id="KW-1185">Reference proteome</keyword>
<reference evidence="3 4" key="1">
    <citation type="submission" date="2022-12" db="EMBL/GenBank/DDBJ databases">
        <title>Draft genome sequence of Paenibacillus sp. dW9.</title>
        <authorList>
            <person name="Choi E.-W."/>
            <person name="Kim D.-U."/>
        </authorList>
    </citation>
    <scope>NUCLEOTIDE SEQUENCE [LARGE SCALE GENOMIC DNA]</scope>
    <source>
        <strain evidence="4">dW9</strain>
    </source>
</reference>
<protein>
    <submittedName>
        <fullName evidence="3">Extracellular solute-binding protein</fullName>
    </submittedName>
</protein>
<evidence type="ECO:0000313" key="3">
    <source>
        <dbReference type="EMBL" id="MCZ8514758.1"/>
    </source>
</evidence>
<organism evidence="3 4">
    <name type="scientific">Paenibacillus gyeongsangnamensis</name>
    <dbReference type="NCBI Taxonomy" id="3388067"/>
    <lineage>
        <taxon>Bacteria</taxon>
        <taxon>Bacillati</taxon>
        <taxon>Bacillota</taxon>
        <taxon>Bacilli</taxon>
        <taxon>Bacillales</taxon>
        <taxon>Paenibacillaceae</taxon>
        <taxon>Paenibacillus</taxon>
    </lineage>
</organism>
<evidence type="ECO:0000313" key="4">
    <source>
        <dbReference type="Proteomes" id="UP001527882"/>
    </source>
</evidence>
<name>A0ABT4QCZ7_9BACL</name>
<dbReference type="SUPFAM" id="SSF53850">
    <property type="entry name" value="Periplasmic binding protein-like II"/>
    <property type="match status" value="1"/>
</dbReference>